<evidence type="ECO:0000256" key="1">
    <source>
        <dbReference type="ARBA" id="ARBA00004141"/>
    </source>
</evidence>
<evidence type="ECO:0000256" key="5">
    <source>
        <dbReference type="SAM" id="Phobius"/>
    </source>
</evidence>
<dbReference type="AlphaFoldDB" id="A0A9X2RBL7"/>
<keyword evidence="4 5" id="KW-0472">Membrane</keyword>
<dbReference type="Proteomes" id="UP001139125">
    <property type="component" value="Unassembled WGS sequence"/>
</dbReference>
<evidence type="ECO:0000313" key="8">
    <source>
        <dbReference type="Proteomes" id="UP001139125"/>
    </source>
</evidence>
<comment type="caution">
    <text evidence="7">The sequence shown here is derived from an EMBL/GenBank/DDBJ whole genome shotgun (WGS) entry which is preliminary data.</text>
</comment>
<dbReference type="Pfam" id="PF01957">
    <property type="entry name" value="NfeD"/>
    <property type="match status" value="1"/>
</dbReference>
<evidence type="ECO:0000256" key="4">
    <source>
        <dbReference type="ARBA" id="ARBA00023136"/>
    </source>
</evidence>
<dbReference type="InterPro" id="IPR002810">
    <property type="entry name" value="NfeD-like_C"/>
</dbReference>
<organism evidence="7 8">
    <name type="scientific">Gracilimonas sediminicola</name>
    <dbReference type="NCBI Taxonomy" id="2952158"/>
    <lineage>
        <taxon>Bacteria</taxon>
        <taxon>Pseudomonadati</taxon>
        <taxon>Balneolota</taxon>
        <taxon>Balneolia</taxon>
        <taxon>Balneolales</taxon>
        <taxon>Balneolaceae</taxon>
        <taxon>Gracilimonas</taxon>
    </lineage>
</organism>
<dbReference type="InterPro" id="IPR052165">
    <property type="entry name" value="Membrane_assoc_protease"/>
</dbReference>
<evidence type="ECO:0000256" key="3">
    <source>
        <dbReference type="ARBA" id="ARBA00022989"/>
    </source>
</evidence>
<sequence length="165" mass="18613">MDSEILTWIFLIGGVLLMFLEAALPGGVAFLLGFSGLGVGILRYFGFLQDPFTAAFVWLMSSTILTIAIRPFINKYFKGETSYKFADEDYEAMDQIAEVTEPINDLDNEGRIRFQGISWQARSLEGDIPTGVQVRIKYRDNTTWIVEPVDIIDSKKNQLKDSNQS</sequence>
<name>A0A9X2RBL7_9BACT</name>
<evidence type="ECO:0000259" key="6">
    <source>
        <dbReference type="Pfam" id="PF01957"/>
    </source>
</evidence>
<evidence type="ECO:0000256" key="2">
    <source>
        <dbReference type="ARBA" id="ARBA00022692"/>
    </source>
</evidence>
<dbReference type="InterPro" id="IPR012340">
    <property type="entry name" value="NA-bd_OB-fold"/>
</dbReference>
<feature type="transmembrane region" description="Helical" evidence="5">
    <location>
        <begin position="29"/>
        <end position="46"/>
    </location>
</feature>
<protein>
    <submittedName>
        <fullName evidence="7">NfeD family protein</fullName>
    </submittedName>
</protein>
<evidence type="ECO:0000313" key="7">
    <source>
        <dbReference type="EMBL" id="MCP9290336.1"/>
    </source>
</evidence>
<dbReference type="PANTHER" id="PTHR33507:SF3">
    <property type="entry name" value="INNER MEMBRANE PROTEIN YBBJ"/>
    <property type="match status" value="1"/>
</dbReference>
<feature type="transmembrane region" description="Helical" evidence="5">
    <location>
        <begin position="6"/>
        <end position="24"/>
    </location>
</feature>
<reference evidence="7" key="1">
    <citation type="submission" date="2022-06" db="EMBL/GenBank/DDBJ databases">
        <title>Gracilimonas sp. CAU 1638 isolated from sea sediment.</title>
        <authorList>
            <person name="Kim W."/>
        </authorList>
    </citation>
    <scope>NUCLEOTIDE SEQUENCE</scope>
    <source>
        <strain evidence="7">CAU 1638</strain>
    </source>
</reference>
<gene>
    <name evidence="7" type="ORF">NM125_01935</name>
</gene>
<feature type="domain" description="NfeD-like C-terminal" evidence="6">
    <location>
        <begin position="94"/>
        <end position="148"/>
    </location>
</feature>
<comment type="subcellular location">
    <subcellularLocation>
        <location evidence="1">Membrane</location>
        <topology evidence="1">Multi-pass membrane protein</topology>
    </subcellularLocation>
</comment>
<dbReference type="Gene3D" id="2.40.50.140">
    <property type="entry name" value="Nucleic acid-binding proteins"/>
    <property type="match status" value="1"/>
</dbReference>
<feature type="transmembrane region" description="Helical" evidence="5">
    <location>
        <begin position="52"/>
        <end position="73"/>
    </location>
</feature>
<proteinExistence type="predicted"/>
<keyword evidence="2 5" id="KW-0812">Transmembrane</keyword>
<dbReference type="EMBL" id="JANDBC010000001">
    <property type="protein sequence ID" value="MCP9290336.1"/>
    <property type="molecule type" value="Genomic_DNA"/>
</dbReference>
<accession>A0A9X2RBL7</accession>
<dbReference type="PANTHER" id="PTHR33507">
    <property type="entry name" value="INNER MEMBRANE PROTEIN YBBJ"/>
    <property type="match status" value="1"/>
</dbReference>
<keyword evidence="8" id="KW-1185">Reference proteome</keyword>
<dbReference type="RefSeq" id="WP_255132316.1">
    <property type="nucleotide sequence ID" value="NZ_JANDBC010000001.1"/>
</dbReference>
<dbReference type="GO" id="GO:0005886">
    <property type="term" value="C:plasma membrane"/>
    <property type="evidence" value="ECO:0007669"/>
    <property type="project" value="TreeGrafter"/>
</dbReference>
<keyword evidence="3 5" id="KW-1133">Transmembrane helix</keyword>